<evidence type="ECO:0000313" key="3">
    <source>
        <dbReference type="Proteomes" id="UP001197093"/>
    </source>
</evidence>
<name>A0AAD4I3L3_9PEZI</name>
<feature type="compositionally biased region" description="Polar residues" evidence="1">
    <location>
        <begin position="10"/>
        <end position="22"/>
    </location>
</feature>
<accession>A0AAD4I3L3</accession>
<feature type="region of interest" description="Disordered" evidence="1">
    <location>
        <begin position="1"/>
        <end position="24"/>
    </location>
</feature>
<evidence type="ECO:0000313" key="2">
    <source>
        <dbReference type="EMBL" id="KAG7291243.1"/>
    </source>
</evidence>
<evidence type="ECO:0000256" key="1">
    <source>
        <dbReference type="SAM" id="MobiDB-lite"/>
    </source>
</evidence>
<dbReference type="Proteomes" id="UP001197093">
    <property type="component" value="Unassembled WGS sequence"/>
</dbReference>
<organism evidence="2 3">
    <name type="scientific">Staphylotrichum longicolle</name>
    <dbReference type="NCBI Taxonomy" id="669026"/>
    <lineage>
        <taxon>Eukaryota</taxon>
        <taxon>Fungi</taxon>
        <taxon>Dikarya</taxon>
        <taxon>Ascomycota</taxon>
        <taxon>Pezizomycotina</taxon>
        <taxon>Sordariomycetes</taxon>
        <taxon>Sordariomycetidae</taxon>
        <taxon>Sordariales</taxon>
        <taxon>Chaetomiaceae</taxon>
        <taxon>Staphylotrichum</taxon>
    </lineage>
</organism>
<dbReference type="AlphaFoldDB" id="A0AAD4I3L3"/>
<proteinExistence type="predicted"/>
<sequence>MQLRPAANEPESQPNYGPTTVQRPRRVDFLHPGYSGRAVLLSLPALDDGGIDFDTALAACGLVAGNRWSDGFFSSDRSGAVSVERPEDGILREPQYFF</sequence>
<dbReference type="EMBL" id="JAHCVI010000001">
    <property type="protein sequence ID" value="KAG7291243.1"/>
    <property type="molecule type" value="Genomic_DNA"/>
</dbReference>
<gene>
    <name evidence="2" type="ORF">NEMBOFW57_001255</name>
</gene>
<protein>
    <submittedName>
        <fullName evidence="2">Uncharacterized protein</fullName>
    </submittedName>
</protein>
<keyword evidence="3" id="KW-1185">Reference proteome</keyword>
<reference evidence="2" key="1">
    <citation type="submission" date="2023-02" db="EMBL/GenBank/DDBJ databases">
        <authorList>
            <person name="Palmer J.M."/>
        </authorList>
    </citation>
    <scope>NUCLEOTIDE SEQUENCE</scope>
    <source>
        <strain evidence="2">FW57</strain>
    </source>
</reference>
<comment type="caution">
    <text evidence="2">The sequence shown here is derived from an EMBL/GenBank/DDBJ whole genome shotgun (WGS) entry which is preliminary data.</text>
</comment>